<dbReference type="InterPro" id="IPR001466">
    <property type="entry name" value="Beta-lactam-related"/>
</dbReference>
<dbReference type="KEGG" id="slan:GV829_11900"/>
<reference evidence="2 3" key="1">
    <citation type="submission" date="2020-01" db="EMBL/GenBank/DDBJ databases">
        <title>Sphingomonas sp. strain CSW-10.</title>
        <authorList>
            <person name="Chen W.-M."/>
        </authorList>
    </citation>
    <scope>NUCLEOTIDE SEQUENCE [LARGE SCALE GENOMIC DNA]</scope>
    <source>
        <strain evidence="2 3">CSW-10</strain>
    </source>
</reference>
<keyword evidence="3" id="KW-1185">Reference proteome</keyword>
<evidence type="ECO:0000313" key="3">
    <source>
        <dbReference type="Proteomes" id="UP000503018"/>
    </source>
</evidence>
<dbReference type="PANTHER" id="PTHR43283">
    <property type="entry name" value="BETA-LACTAMASE-RELATED"/>
    <property type="match status" value="1"/>
</dbReference>
<accession>A0A6M4AZE7</accession>
<feature type="domain" description="Beta-lactamase-related" evidence="1">
    <location>
        <begin position="70"/>
        <end position="356"/>
    </location>
</feature>
<dbReference type="AlphaFoldDB" id="A0A6M4AZE7"/>
<protein>
    <submittedName>
        <fullName evidence="2">Beta-lactamase family protein</fullName>
    </submittedName>
</protein>
<proteinExistence type="predicted"/>
<dbReference type="PANTHER" id="PTHR43283:SF14">
    <property type="entry name" value="BLL8153 PROTEIN"/>
    <property type="match status" value="1"/>
</dbReference>
<dbReference type="EMBL" id="CP053015">
    <property type="protein sequence ID" value="QJQ33750.1"/>
    <property type="molecule type" value="Genomic_DNA"/>
</dbReference>
<dbReference type="Proteomes" id="UP000503018">
    <property type="component" value="Chromosome"/>
</dbReference>
<dbReference type="Pfam" id="PF00144">
    <property type="entry name" value="Beta-lactamase"/>
    <property type="match status" value="1"/>
</dbReference>
<name>A0A6M4AZE7_9SPHN</name>
<organism evidence="2 3">
    <name type="scientific">Sphingomonas lacunae</name>
    <dbReference type="NCBI Taxonomy" id="2698828"/>
    <lineage>
        <taxon>Bacteria</taxon>
        <taxon>Pseudomonadati</taxon>
        <taxon>Pseudomonadota</taxon>
        <taxon>Alphaproteobacteria</taxon>
        <taxon>Sphingomonadales</taxon>
        <taxon>Sphingomonadaceae</taxon>
        <taxon>Sphingomonas</taxon>
    </lineage>
</organism>
<sequence length="375" mass="40894">MTTAGGQPIVELPRDMNVLFWTQPQRDLAFRMFDTVAPARTIRAGGQVMALPHGAPLNPVWEADGRSWTVDSHMADQRLAGLIIIQDGRIRLERYGLGFSGAGRWTSFSVAKSFTSTLVGAAVQDGYITSLDAPVTRYIPELAGSGYDGVTVAQLLAMQSGVRWNEDYTDPNSDVALFNLQQPADGLDPVTAYMRRLPRAHAPGTRWNYNTGETNLIGVLVERATGKALADYLSEKVWQPFGMEADAAWVLNSGGREISGCCMSISLRDYGRFGMFVLGGGRAGDRQIVPQGWFDAAGRKQAEIGRPGAGYGYQWWTFDDGSFSAQGIFGQGIFIDPSRKLVIAGVGNWPTATDPVMAQRRHAFYQAVRAAVDSR</sequence>
<gene>
    <name evidence="2" type="ORF">GV829_11900</name>
</gene>
<evidence type="ECO:0000313" key="2">
    <source>
        <dbReference type="EMBL" id="QJQ33750.1"/>
    </source>
</evidence>
<dbReference type="Gene3D" id="3.40.710.10">
    <property type="entry name" value="DD-peptidase/beta-lactamase superfamily"/>
    <property type="match status" value="1"/>
</dbReference>
<dbReference type="InterPro" id="IPR050789">
    <property type="entry name" value="Diverse_Enzym_Activities"/>
</dbReference>
<evidence type="ECO:0000259" key="1">
    <source>
        <dbReference type="Pfam" id="PF00144"/>
    </source>
</evidence>
<dbReference type="SUPFAM" id="SSF56601">
    <property type="entry name" value="beta-lactamase/transpeptidase-like"/>
    <property type="match status" value="1"/>
</dbReference>
<dbReference type="InterPro" id="IPR012338">
    <property type="entry name" value="Beta-lactam/transpept-like"/>
</dbReference>